<dbReference type="Proteomes" id="UP000027821">
    <property type="component" value="Unassembled WGS sequence"/>
</dbReference>
<accession>A0A074L0C8</accession>
<evidence type="ECO:0000313" key="1">
    <source>
        <dbReference type="EMBL" id="KEO75681.1"/>
    </source>
</evidence>
<protein>
    <recommendedName>
        <fullName evidence="3">Alpha/beta hydrolase</fullName>
    </recommendedName>
</protein>
<organism evidence="1 2">
    <name type="scientific">Anditalea andensis</name>
    <dbReference type="NCBI Taxonomy" id="1048983"/>
    <lineage>
        <taxon>Bacteria</taxon>
        <taxon>Pseudomonadati</taxon>
        <taxon>Bacteroidota</taxon>
        <taxon>Cytophagia</taxon>
        <taxon>Cytophagales</taxon>
        <taxon>Cytophagaceae</taxon>
        <taxon>Anditalea</taxon>
    </lineage>
</organism>
<name>A0A074L0C8_9BACT</name>
<dbReference type="OrthoDB" id="1095982at2"/>
<keyword evidence="2" id="KW-1185">Reference proteome</keyword>
<dbReference type="InterPro" id="IPR029058">
    <property type="entry name" value="AB_hydrolase_fold"/>
</dbReference>
<evidence type="ECO:0000313" key="2">
    <source>
        <dbReference type="Proteomes" id="UP000027821"/>
    </source>
</evidence>
<dbReference type="eggNOG" id="COG0429">
    <property type="taxonomic scope" value="Bacteria"/>
</dbReference>
<reference evidence="1 2" key="1">
    <citation type="submission" date="2014-04" db="EMBL/GenBank/DDBJ databases">
        <title>Characterization and application of a salt tolerant electro-active bacterium.</title>
        <authorList>
            <person name="Yang L."/>
            <person name="Wei S."/>
            <person name="Tay Q.X.M."/>
        </authorList>
    </citation>
    <scope>NUCLEOTIDE SEQUENCE [LARGE SCALE GENOMIC DNA]</scope>
    <source>
        <strain evidence="1 2">LY1</strain>
    </source>
</reference>
<dbReference type="Gene3D" id="3.40.50.1820">
    <property type="entry name" value="alpha/beta hydrolase"/>
    <property type="match status" value="1"/>
</dbReference>
<comment type="caution">
    <text evidence="1">The sequence shown here is derived from an EMBL/GenBank/DDBJ whole genome shotgun (WGS) entry which is preliminary data.</text>
</comment>
<gene>
    <name evidence="1" type="ORF">EL17_21870</name>
</gene>
<proteinExistence type="predicted"/>
<dbReference type="STRING" id="1048983.EL17_21870"/>
<evidence type="ECO:0008006" key="3">
    <source>
        <dbReference type="Google" id="ProtNLM"/>
    </source>
</evidence>
<dbReference type="EMBL" id="JMIH01000004">
    <property type="protein sequence ID" value="KEO75681.1"/>
    <property type="molecule type" value="Genomic_DNA"/>
</dbReference>
<dbReference type="SUPFAM" id="SSF53474">
    <property type="entry name" value="alpha/beta-Hydrolases"/>
    <property type="match status" value="1"/>
</dbReference>
<dbReference type="AlphaFoldDB" id="A0A074L0C8"/>
<sequence>MGNMKRIYLLILLHIIFQNTYGQTFEKVSFNDKDPEDYYILLKPSDKEIKGVLVLLPGYGEMPENIFPESKLFNVAYGNGILTMAIAGGQKIYADESVVDKINRGLYDLLEKNPSLDKTKFLIGGFSAGGTISLRYVEFCKENPSRFPIVPKGVFTVDSPIDLFDIWNYFHREIEKNYSSAGVFEANQVIEIMKREIGTPETNAERYDRLTPFNSNLKSLGNEKFLLDVPVRLYKDIDVEWQLKERRRSLYDTNQLTASELINRLLLNGNDKAEFKTAKVPGYRSSGLRHPHSWSIVDEVEFIQWTLRLFD</sequence>